<dbReference type="PROSITE" id="PS51257">
    <property type="entry name" value="PROKAR_LIPOPROTEIN"/>
    <property type="match status" value="1"/>
</dbReference>
<sequence>MKGRVLCSFGPHLKRISRSLCGGTWLSLSACSPRATFGHPDQRDSTPYLGAPSPLAPRPLPPSPRCLAGNKAGPVNSPQPPPFPQLRIASHRRGFGLKRGSRRKHGWQEGKAVDLGRGRRSLDLIFRDYRTPEGCEADGGAWHAAAVPARLRPFPPLRPEKTLMTASSRLGKPQSFLYR</sequence>
<accession>C3ZEI7</accession>
<dbReference type="EMBL" id="GG666612">
    <property type="protein sequence ID" value="EEN49143.1"/>
    <property type="molecule type" value="Genomic_DNA"/>
</dbReference>
<dbReference type="AlphaFoldDB" id="C3ZEI7"/>
<reference evidence="2" key="1">
    <citation type="journal article" date="2008" name="Nature">
        <title>The amphioxus genome and the evolution of the chordate karyotype.</title>
        <authorList>
            <consortium name="US DOE Joint Genome Institute (JGI-PGF)"/>
            <person name="Putnam N.H."/>
            <person name="Butts T."/>
            <person name="Ferrier D.E.K."/>
            <person name="Furlong R.F."/>
            <person name="Hellsten U."/>
            <person name="Kawashima T."/>
            <person name="Robinson-Rechavi M."/>
            <person name="Shoguchi E."/>
            <person name="Terry A."/>
            <person name="Yu J.-K."/>
            <person name="Benito-Gutierrez E.L."/>
            <person name="Dubchak I."/>
            <person name="Garcia-Fernandez J."/>
            <person name="Gibson-Brown J.J."/>
            <person name="Grigoriev I.V."/>
            <person name="Horton A.C."/>
            <person name="de Jong P.J."/>
            <person name="Jurka J."/>
            <person name="Kapitonov V.V."/>
            <person name="Kohara Y."/>
            <person name="Kuroki Y."/>
            <person name="Lindquist E."/>
            <person name="Lucas S."/>
            <person name="Osoegawa K."/>
            <person name="Pennacchio L.A."/>
            <person name="Salamov A.A."/>
            <person name="Satou Y."/>
            <person name="Sauka-Spengler T."/>
            <person name="Schmutz J."/>
            <person name="Shin-I T."/>
            <person name="Toyoda A."/>
            <person name="Bronner-Fraser M."/>
            <person name="Fujiyama A."/>
            <person name="Holland L.Z."/>
            <person name="Holland P.W.H."/>
            <person name="Satoh N."/>
            <person name="Rokhsar D.S."/>
        </authorList>
    </citation>
    <scope>NUCLEOTIDE SEQUENCE [LARGE SCALE GENOMIC DNA]</scope>
    <source>
        <strain evidence="2">S238N-H82</strain>
        <tissue evidence="2">Testes</tissue>
    </source>
</reference>
<protein>
    <submittedName>
        <fullName evidence="2">Uncharacterized protein</fullName>
    </submittedName>
</protein>
<gene>
    <name evidence="2" type="ORF">BRAFLDRAFT_72781</name>
</gene>
<organism>
    <name type="scientific">Branchiostoma floridae</name>
    <name type="common">Florida lancelet</name>
    <name type="synonym">Amphioxus</name>
    <dbReference type="NCBI Taxonomy" id="7739"/>
    <lineage>
        <taxon>Eukaryota</taxon>
        <taxon>Metazoa</taxon>
        <taxon>Chordata</taxon>
        <taxon>Cephalochordata</taxon>
        <taxon>Leptocardii</taxon>
        <taxon>Amphioxiformes</taxon>
        <taxon>Branchiostomatidae</taxon>
        <taxon>Branchiostoma</taxon>
    </lineage>
</organism>
<evidence type="ECO:0000256" key="1">
    <source>
        <dbReference type="SAM" id="MobiDB-lite"/>
    </source>
</evidence>
<feature type="region of interest" description="Disordered" evidence="1">
    <location>
        <begin position="39"/>
        <end position="85"/>
    </location>
</feature>
<proteinExistence type="predicted"/>
<feature type="compositionally biased region" description="Pro residues" evidence="1">
    <location>
        <begin position="54"/>
        <end position="64"/>
    </location>
</feature>
<name>C3ZEI7_BRAFL</name>
<dbReference type="InParanoid" id="C3ZEI7"/>
<evidence type="ECO:0000313" key="2">
    <source>
        <dbReference type="EMBL" id="EEN49143.1"/>
    </source>
</evidence>